<name>A0ABW0B0C2_9ACTN</name>
<sequence>MTGKDLRPPFTLRKYLVTKSSHEGSVPHQRSFPVLGRYGAEAELSSAKSRKQWCWICDHEIRLIRYTATLVREGEEGEVFGLAREAIFNELKRGPVGSITAFSTTVIRNKARDQWRSNARRYKHEFSVGDTTTVEAALPLDLGADARNEEMKDYAVELLSCLSSSELTAFVLMALDGVSSEEAARAINEMNGLEEKDVLHALAAAEAVKKRGERITVLKDAQGRRVMTELNARQTVHRARTKLKERASRMPMGLPVAD</sequence>
<keyword evidence="2" id="KW-1185">Reference proteome</keyword>
<accession>A0ABW0B0C2</accession>
<dbReference type="EMBL" id="JBHSKI010000003">
    <property type="protein sequence ID" value="MFC5170634.1"/>
    <property type="molecule type" value="Genomic_DNA"/>
</dbReference>
<reference evidence="2" key="1">
    <citation type="journal article" date="2019" name="Int. J. Syst. Evol. Microbiol.">
        <title>The Global Catalogue of Microorganisms (GCM) 10K type strain sequencing project: providing services to taxonomists for standard genome sequencing and annotation.</title>
        <authorList>
            <consortium name="The Broad Institute Genomics Platform"/>
            <consortium name="The Broad Institute Genome Sequencing Center for Infectious Disease"/>
            <person name="Wu L."/>
            <person name="Ma J."/>
        </authorList>
    </citation>
    <scope>NUCLEOTIDE SEQUENCE [LARGE SCALE GENOMIC DNA]</scope>
    <source>
        <strain evidence="2">CGMCC 4.1721</strain>
    </source>
</reference>
<evidence type="ECO:0008006" key="3">
    <source>
        <dbReference type="Google" id="ProtNLM"/>
    </source>
</evidence>
<comment type="caution">
    <text evidence="1">The sequence shown here is derived from an EMBL/GenBank/DDBJ whole genome shotgun (WGS) entry which is preliminary data.</text>
</comment>
<protein>
    <recommendedName>
        <fullName evidence="3">RNA polymerase sigma-70 region 2 domain-containing protein</fullName>
    </recommendedName>
</protein>
<dbReference type="RefSeq" id="WP_141695727.1">
    <property type="nucleotide sequence ID" value="NZ_JBHSKI010000003.1"/>
</dbReference>
<proteinExistence type="predicted"/>
<dbReference type="Proteomes" id="UP001596208">
    <property type="component" value="Unassembled WGS sequence"/>
</dbReference>
<organism evidence="1 2">
    <name type="scientific">Streptomyces mutomycini</name>
    <dbReference type="NCBI Taxonomy" id="284036"/>
    <lineage>
        <taxon>Bacteria</taxon>
        <taxon>Bacillati</taxon>
        <taxon>Actinomycetota</taxon>
        <taxon>Actinomycetes</taxon>
        <taxon>Kitasatosporales</taxon>
        <taxon>Streptomycetaceae</taxon>
        <taxon>Streptomyces</taxon>
    </lineage>
</organism>
<evidence type="ECO:0000313" key="2">
    <source>
        <dbReference type="Proteomes" id="UP001596208"/>
    </source>
</evidence>
<gene>
    <name evidence="1" type="ORF">ACFPRK_08520</name>
</gene>
<evidence type="ECO:0000313" key="1">
    <source>
        <dbReference type="EMBL" id="MFC5170634.1"/>
    </source>
</evidence>